<evidence type="ECO:0000313" key="2">
    <source>
        <dbReference type="EMBL" id="GMH02776.1"/>
    </source>
</evidence>
<dbReference type="PANTHER" id="PTHR36062:SF1">
    <property type="entry name" value="OS01G0687300 PROTEIN"/>
    <property type="match status" value="1"/>
</dbReference>
<dbReference type="Proteomes" id="UP001279734">
    <property type="component" value="Unassembled WGS sequence"/>
</dbReference>
<accession>A0AAD3XFL0</accession>
<protein>
    <recommendedName>
        <fullName evidence="4">F-box protein</fullName>
    </recommendedName>
</protein>
<dbReference type="AlphaFoldDB" id="A0AAD3XFL0"/>
<evidence type="ECO:0008006" key="4">
    <source>
        <dbReference type="Google" id="ProtNLM"/>
    </source>
</evidence>
<dbReference type="PANTHER" id="PTHR36062">
    <property type="entry name" value="OS01G0687300 PROTEIN"/>
    <property type="match status" value="1"/>
</dbReference>
<comment type="caution">
    <text evidence="2">The sequence shown here is derived from an EMBL/GenBank/DDBJ whole genome shotgun (WGS) entry which is preliminary data.</text>
</comment>
<evidence type="ECO:0000256" key="1">
    <source>
        <dbReference type="SAM" id="MobiDB-lite"/>
    </source>
</evidence>
<organism evidence="2 3">
    <name type="scientific">Nepenthes gracilis</name>
    <name type="common">Slender pitcher plant</name>
    <dbReference type="NCBI Taxonomy" id="150966"/>
    <lineage>
        <taxon>Eukaryota</taxon>
        <taxon>Viridiplantae</taxon>
        <taxon>Streptophyta</taxon>
        <taxon>Embryophyta</taxon>
        <taxon>Tracheophyta</taxon>
        <taxon>Spermatophyta</taxon>
        <taxon>Magnoliopsida</taxon>
        <taxon>eudicotyledons</taxon>
        <taxon>Gunneridae</taxon>
        <taxon>Pentapetalae</taxon>
        <taxon>Caryophyllales</taxon>
        <taxon>Nepenthaceae</taxon>
        <taxon>Nepenthes</taxon>
    </lineage>
</organism>
<sequence length="667" mass="74307">MFSMEDNAGHKQKSLQSGINIASNSSIPTKREGKDIEAIGLIDESTTTRVKNLRDERLYYQPFCSSSGDMDNNTTARRPIDHKFAYKPSCRGLGQNILAVHRGDNSQRDANLQAQRNLKSGEKCVTSHFSLESKDVAASSSSDADVMKLTSCAVSHIFNHEDSLNPALKFERHLSGSSSTCLGCGHNNYQKYSTFLFHQKMGNHLNPAIRQNGGAPMHHDVLASSNFLPFSLEIQDQKIQNHLNTGLFPSFRSLDGTELEKGNCVIDPLKRTPPSGSNVETMRICPTVDPIENLPGDPPKYSQTIHHLFFTQKTDVNMSKGHQDLRESTLSTQHKGLTITEHHMLSRDFGFCCQRRVRIPPLWSCTDREAKEGNFDAITLKVGSNGKSSAETDTMNEDGFQDKDTTFGVASCTLNKDRVGDLNIPIISDNSGRQKAESKMPVIEIPNINEELPLLRNGASPRDGIEPSTSRTESFDTEHLLSFAEQHPKAKFNSSQNSALGPEPSSRWVKRLQLSSSDSLDHGTKRTSMGEVPSHDKIEASRKNMKCSKMNFEQIMLNSRLMALDQNIKQLKEGGTSSMVGMDKSRSMVLSNPWIQRWCHSRLVTSKRNPEAVVICEPKSSKSDMDDLEKKQFLSIATMALMGKAMRGFHPCEFKKRGPVVTWNANE</sequence>
<gene>
    <name evidence="2" type="ORF">Nepgr_004615</name>
</gene>
<feature type="compositionally biased region" description="Polar residues" evidence="1">
    <location>
        <begin position="14"/>
        <end position="27"/>
    </location>
</feature>
<reference evidence="2" key="1">
    <citation type="submission" date="2023-05" db="EMBL/GenBank/DDBJ databases">
        <title>Nepenthes gracilis genome sequencing.</title>
        <authorList>
            <person name="Fukushima K."/>
        </authorList>
    </citation>
    <scope>NUCLEOTIDE SEQUENCE</scope>
    <source>
        <strain evidence="2">SING2019-196</strain>
    </source>
</reference>
<keyword evidence="3" id="KW-1185">Reference proteome</keyword>
<name>A0AAD3XFL0_NEPGR</name>
<feature type="region of interest" description="Disordered" evidence="1">
    <location>
        <begin position="1"/>
        <end position="27"/>
    </location>
</feature>
<evidence type="ECO:0000313" key="3">
    <source>
        <dbReference type="Proteomes" id="UP001279734"/>
    </source>
</evidence>
<feature type="region of interest" description="Disordered" evidence="1">
    <location>
        <begin position="454"/>
        <end position="508"/>
    </location>
</feature>
<dbReference type="InterPro" id="IPR037476">
    <property type="entry name" value="PCH1"/>
</dbReference>
<dbReference type="EMBL" id="BSYO01000004">
    <property type="protein sequence ID" value="GMH02776.1"/>
    <property type="molecule type" value="Genomic_DNA"/>
</dbReference>
<dbReference type="GO" id="GO:0010099">
    <property type="term" value="P:regulation of photomorphogenesis"/>
    <property type="evidence" value="ECO:0007669"/>
    <property type="project" value="InterPro"/>
</dbReference>
<proteinExistence type="predicted"/>